<dbReference type="AlphaFoldDB" id="U1RSA9"/>
<protein>
    <submittedName>
        <fullName evidence="1">Uncharacterized protein</fullName>
    </submittedName>
</protein>
<gene>
    <name evidence="1" type="ORF">HMPREF1549_00715</name>
</gene>
<dbReference type="Proteomes" id="UP000016498">
    <property type="component" value="Unassembled WGS sequence"/>
</dbReference>
<dbReference type="EMBL" id="AWSD01000070">
    <property type="protein sequence ID" value="ERH21332.1"/>
    <property type="molecule type" value="Genomic_DNA"/>
</dbReference>
<evidence type="ECO:0000313" key="2">
    <source>
        <dbReference type="Proteomes" id="UP000016498"/>
    </source>
</evidence>
<dbReference type="HOGENOM" id="CLU_3021461_0_0_11"/>
<organism evidence="1 2">
    <name type="scientific">Actinomyces johnsonii F0510</name>
    <dbReference type="NCBI Taxonomy" id="1227262"/>
    <lineage>
        <taxon>Bacteria</taxon>
        <taxon>Bacillati</taxon>
        <taxon>Actinomycetota</taxon>
        <taxon>Actinomycetes</taxon>
        <taxon>Actinomycetales</taxon>
        <taxon>Actinomycetaceae</taxon>
        <taxon>Actinomyces</taxon>
    </lineage>
</organism>
<reference evidence="1 2" key="1">
    <citation type="submission" date="2013-06" db="EMBL/GenBank/DDBJ databases">
        <authorList>
            <person name="Weinstock G."/>
            <person name="Sodergren E."/>
            <person name="Lobos E.A."/>
            <person name="Fulton L."/>
            <person name="Fulton R."/>
            <person name="Courtney L."/>
            <person name="Fronick C."/>
            <person name="O'Laughlin M."/>
            <person name="Godfrey J."/>
            <person name="Wilson R.M."/>
            <person name="Miner T."/>
            <person name="Farmer C."/>
            <person name="Delehaunty K."/>
            <person name="Cordes M."/>
            <person name="Minx P."/>
            <person name="Tomlinson C."/>
            <person name="Chen J."/>
            <person name="Wollam A."/>
            <person name="Pepin K.H."/>
            <person name="Bhonagiri V."/>
            <person name="Zhang X."/>
            <person name="Warren W."/>
            <person name="Mitreva M."/>
            <person name="Mardis E.R."/>
            <person name="Wilson R.K."/>
        </authorList>
    </citation>
    <scope>NUCLEOTIDE SEQUENCE [LARGE SCALE GENOMIC DNA]</scope>
    <source>
        <strain evidence="1 2">F0510</strain>
    </source>
</reference>
<evidence type="ECO:0000313" key="1">
    <source>
        <dbReference type="EMBL" id="ERH21332.1"/>
    </source>
</evidence>
<name>U1RSA9_9ACTO</name>
<accession>U1RSA9</accession>
<comment type="caution">
    <text evidence="1">The sequence shown here is derived from an EMBL/GenBank/DDBJ whole genome shotgun (WGS) entry which is preliminary data.</text>
</comment>
<sequence length="55" mass="5607">MASQGTGAVRADRARSSLLAVLAGAGSVARSRSDGAWRVLREGGVLLEEGRGHST</sequence>
<proteinExistence type="predicted"/>